<dbReference type="PROSITE" id="PS51387">
    <property type="entry name" value="FAD_PCMH"/>
    <property type="match status" value="1"/>
</dbReference>
<dbReference type="Pfam" id="PF01565">
    <property type="entry name" value="FAD_binding_4"/>
    <property type="match status" value="1"/>
</dbReference>
<dbReference type="PROSITE" id="PS00862">
    <property type="entry name" value="OX2_COVAL_FAD"/>
    <property type="match status" value="1"/>
</dbReference>
<evidence type="ECO:0000313" key="8">
    <source>
        <dbReference type="Proteomes" id="UP001597114"/>
    </source>
</evidence>
<evidence type="ECO:0000256" key="1">
    <source>
        <dbReference type="ARBA" id="ARBA00001974"/>
    </source>
</evidence>
<evidence type="ECO:0000256" key="3">
    <source>
        <dbReference type="ARBA" id="ARBA00022630"/>
    </source>
</evidence>
<name>A0ABW4EZC0_9PSEU</name>
<organism evidence="7 8">
    <name type="scientific">Pseudonocardia yunnanensis</name>
    <dbReference type="NCBI Taxonomy" id="58107"/>
    <lineage>
        <taxon>Bacteria</taxon>
        <taxon>Bacillati</taxon>
        <taxon>Actinomycetota</taxon>
        <taxon>Actinomycetes</taxon>
        <taxon>Pseudonocardiales</taxon>
        <taxon>Pseudonocardiaceae</taxon>
        <taxon>Pseudonocardia</taxon>
    </lineage>
</organism>
<feature type="domain" description="FAD-binding PCMH-type" evidence="6">
    <location>
        <begin position="37"/>
        <end position="207"/>
    </location>
</feature>
<dbReference type="PANTHER" id="PTHR42973">
    <property type="entry name" value="BINDING OXIDOREDUCTASE, PUTATIVE (AFU_ORTHOLOGUE AFUA_1G17690)-RELATED"/>
    <property type="match status" value="1"/>
</dbReference>
<dbReference type="SUPFAM" id="SSF56176">
    <property type="entry name" value="FAD-binding/transporter-associated domain-like"/>
    <property type="match status" value="1"/>
</dbReference>
<evidence type="ECO:0000256" key="5">
    <source>
        <dbReference type="ARBA" id="ARBA00023002"/>
    </source>
</evidence>
<protein>
    <submittedName>
        <fullName evidence="7">FAD-binding oxidoreductase</fullName>
    </submittedName>
</protein>
<keyword evidence="8" id="KW-1185">Reference proteome</keyword>
<accession>A0ABW4EZC0</accession>
<reference evidence="8" key="1">
    <citation type="journal article" date="2019" name="Int. J. Syst. Evol. Microbiol.">
        <title>The Global Catalogue of Microorganisms (GCM) 10K type strain sequencing project: providing services to taxonomists for standard genome sequencing and annotation.</title>
        <authorList>
            <consortium name="The Broad Institute Genomics Platform"/>
            <consortium name="The Broad Institute Genome Sequencing Center for Infectious Disease"/>
            <person name="Wu L."/>
            <person name="Ma J."/>
        </authorList>
    </citation>
    <scope>NUCLEOTIDE SEQUENCE [LARGE SCALE GENOMIC DNA]</scope>
    <source>
        <strain evidence="8">CCM 7043</strain>
    </source>
</reference>
<evidence type="ECO:0000256" key="2">
    <source>
        <dbReference type="ARBA" id="ARBA00005466"/>
    </source>
</evidence>
<dbReference type="InterPro" id="IPR006093">
    <property type="entry name" value="Oxy_OxRdtase_FAD_BS"/>
</dbReference>
<keyword evidence="5" id="KW-0560">Oxidoreductase</keyword>
<dbReference type="RefSeq" id="WP_344727640.1">
    <property type="nucleotide sequence ID" value="NZ_BAAAUS010000043.1"/>
</dbReference>
<comment type="cofactor">
    <cofactor evidence="1">
        <name>FAD</name>
        <dbReference type="ChEBI" id="CHEBI:57692"/>
    </cofactor>
</comment>
<dbReference type="PANTHER" id="PTHR42973:SF39">
    <property type="entry name" value="FAD-BINDING PCMH-TYPE DOMAIN-CONTAINING PROTEIN"/>
    <property type="match status" value="1"/>
</dbReference>
<keyword evidence="3" id="KW-0285">Flavoprotein</keyword>
<gene>
    <name evidence="7" type="ORF">ACFSJD_21945</name>
</gene>
<evidence type="ECO:0000259" key="6">
    <source>
        <dbReference type="PROSITE" id="PS51387"/>
    </source>
</evidence>
<comment type="similarity">
    <text evidence="2">Belongs to the oxygen-dependent FAD-linked oxidoreductase family.</text>
</comment>
<comment type="caution">
    <text evidence="7">The sequence shown here is derived from an EMBL/GenBank/DDBJ whole genome shotgun (WGS) entry which is preliminary data.</text>
</comment>
<dbReference type="EMBL" id="JBHUCO010000024">
    <property type="protein sequence ID" value="MFD1520173.1"/>
    <property type="molecule type" value="Genomic_DNA"/>
</dbReference>
<dbReference type="InterPro" id="IPR016169">
    <property type="entry name" value="FAD-bd_PCMH_sub2"/>
</dbReference>
<dbReference type="InterPro" id="IPR036318">
    <property type="entry name" value="FAD-bd_PCMH-like_sf"/>
</dbReference>
<keyword evidence="4" id="KW-0274">FAD</keyword>
<dbReference type="InterPro" id="IPR012951">
    <property type="entry name" value="BBE"/>
</dbReference>
<evidence type="ECO:0000256" key="4">
    <source>
        <dbReference type="ARBA" id="ARBA00022827"/>
    </source>
</evidence>
<dbReference type="Gene3D" id="3.40.462.20">
    <property type="match status" value="1"/>
</dbReference>
<dbReference type="InterPro" id="IPR016167">
    <property type="entry name" value="FAD-bd_PCMH_sub1"/>
</dbReference>
<sequence length="448" mass="46601">MSAKRAAEELRERIEGSVLLPGDAGYDGARAVWNQAVDHRPALVVRGASTEDVRAAVRAARSHGLPLSVRGGGHDWLGRAVRPDGLVLDMSGLRAVEVDAGARVATIGGGALSGDLAQAAAEHGLVAVLGTVSVVGVAGLTMAGGYSPLSPRFGLSLDNLLGAEIVLADGTVLDVDESHNADLFWALRGGGGNFGVVTSMRIRLHAVPTVVSGPIVFPWAQAEAVLRGHAELVATAPDELGMVGGIVPGPDGGPVVALTPVWSGDPADGERFLAKVAALGTPIVEQVRPMQFQETFVPADARAAVPARSAMRTRSLAELGPDSVATLVAAGGDRTSPLSVVSWQYLRGAATRVAPDATAFGTRCDHFMLQIIPVWDTAGGAERHVAWAEELSRALAPQALPGGYPNLLAPDMREQTEHSYGANLPRLRQVKRQYDPDSVFTATPIPAC</sequence>
<dbReference type="InterPro" id="IPR016166">
    <property type="entry name" value="FAD-bd_PCMH"/>
</dbReference>
<dbReference type="InterPro" id="IPR006094">
    <property type="entry name" value="Oxid_FAD_bind_N"/>
</dbReference>
<dbReference type="Proteomes" id="UP001597114">
    <property type="component" value="Unassembled WGS sequence"/>
</dbReference>
<evidence type="ECO:0000313" key="7">
    <source>
        <dbReference type="EMBL" id="MFD1520173.1"/>
    </source>
</evidence>
<dbReference type="InterPro" id="IPR050416">
    <property type="entry name" value="FAD-linked_Oxidoreductase"/>
</dbReference>
<proteinExistence type="inferred from homology"/>
<dbReference type="Pfam" id="PF08031">
    <property type="entry name" value="BBE"/>
    <property type="match status" value="1"/>
</dbReference>
<dbReference type="Gene3D" id="3.30.43.10">
    <property type="entry name" value="Uridine Diphospho-n-acetylenolpyruvylglucosamine Reductase, domain 2"/>
    <property type="match status" value="1"/>
</dbReference>
<dbReference type="Gene3D" id="3.30.465.10">
    <property type="match status" value="1"/>
</dbReference>